<sequence length="99" mass="12171">MKNLEKKHYYIGNIFDTIISIPDVNEFMKDENMGKRIVDIYRMLLHSEYVKIFRKRKYFYQYYLGMEQSTLFNFINTLVGNLFKIRRRGEVRSVREERA</sequence>
<reference evidence="1" key="1">
    <citation type="journal article" date="2020" name="mSystems">
        <title>Genome- and Community-Level Interaction Insights into Carbon Utilization and Element Cycling Functions of Hydrothermarchaeota in Hydrothermal Sediment.</title>
        <authorList>
            <person name="Zhou Z."/>
            <person name="Liu Y."/>
            <person name="Xu W."/>
            <person name="Pan J."/>
            <person name="Luo Z.H."/>
            <person name="Li M."/>
        </authorList>
    </citation>
    <scope>NUCLEOTIDE SEQUENCE [LARGE SCALE GENOMIC DNA]</scope>
    <source>
        <strain evidence="1">SpSt-638</strain>
    </source>
</reference>
<protein>
    <submittedName>
        <fullName evidence="1">Uncharacterized protein</fullName>
    </submittedName>
</protein>
<evidence type="ECO:0000313" key="1">
    <source>
        <dbReference type="EMBL" id="HGQ59734.1"/>
    </source>
</evidence>
<dbReference type="AlphaFoldDB" id="A0A7J3KHR1"/>
<accession>A0A7J3KHR1</accession>
<comment type="caution">
    <text evidence="1">The sequence shown here is derived from an EMBL/GenBank/DDBJ whole genome shotgun (WGS) entry which is preliminary data.</text>
</comment>
<gene>
    <name evidence="1" type="ORF">ENU09_03355</name>
</gene>
<dbReference type="EMBL" id="DTBE01000085">
    <property type="protein sequence ID" value="HGQ59734.1"/>
    <property type="molecule type" value="Genomic_DNA"/>
</dbReference>
<organism evidence="1">
    <name type="scientific">Staphylothermus marinus</name>
    <dbReference type="NCBI Taxonomy" id="2280"/>
    <lineage>
        <taxon>Archaea</taxon>
        <taxon>Thermoproteota</taxon>
        <taxon>Thermoprotei</taxon>
        <taxon>Desulfurococcales</taxon>
        <taxon>Desulfurococcaceae</taxon>
        <taxon>Staphylothermus</taxon>
    </lineage>
</organism>
<proteinExistence type="predicted"/>
<name>A0A7J3KHR1_STAMA</name>